<feature type="binding site" evidence="8">
    <location>
        <position position="193"/>
    </location>
    <ligand>
        <name>Zn(2+)</name>
        <dbReference type="ChEBI" id="CHEBI:29105"/>
        <label>2</label>
    </ligand>
</feature>
<dbReference type="NCBIfam" id="TIGR02349">
    <property type="entry name" value="DnaJ_bact"/>
    <property type="match status" value="1"/>
</dbReference>
<sequence length="368" mass="41260">MSNKRDYYEILGVSKTASQQEIKSAYRKLAKKYHPDVLKDGTSDQKMKEINEAYSVLSDETKRKNYDQFGTEGPAGGGYGQGFQDFGGFQDIFENIFSGFGGFGGGRNRAKKYPQRGEDYQTVYEISFSEAIKGVELERDFTKFELCLHCNGKGAESPSDIQQCQKCHGKGYEQKVVNSIFGQTMTNVECSNCHGTGEIITKKCSQCNGQKYIKVQKRTKINIPAGASNSTRLKLAGYGGPGELGGPSGDLYIVIRVRPHEFFEREGNNIFIQIPVSYIDLALEKTILIPTPYGPEKVKLKKHYQNGQLVKLKGKGVRTSRETGDLYFKISVIVPDYSRKERKELEALFAKIDDTTNNDFVKKVEQAK</sequence>
<keyword evidence="5 8" id="KW-0143">Chaperone</keyword>
<evidence type="ECO:0000313" key="13">
    <source>
        <dbReference type="Proteomes" id="UP000289862"/>
    </source>
</evidence>
<dbReference type="InterPro" id="IPR002939">
    <property type="entry name" value="DnaJ_C"/>
</dbReference>
<dbReference type="RefSeq" id="WP_119572271.1">
    <property type="nucleotide sequence ID" value="NZ_LR215031.1"/>
</dbReference>
<dbReference type="InterPro" id="IPR008971">
    <property type="entry name" value="HSP40/DnaJ_pept-bd"/>
</dbReference>
<dbReference type="Pfam" id="PF00684">
    <property type="entry name" value="DnaJ_CXXCXGXG"/>
    <property type="match status" value="1"/>
</dbReference>
<evidence type="ECO:0000256" key="5">
    <source>
        <dbReference type="ARBA" id="ARBA00023186"/>
    </source>
</evidence>
<keyword evidence="8" id="KW-0963">Cytoplasm</keyword>
<dbReference type="GO" id="GO:0005524">
    <property type="term" value="F:ATP binding"/>
    <property type="evidence" value="ECO:0007669"/>
    <property type="project" value="InterPro"/>
</dbReference>
<dbReference type="Proteomes" id="UP000289862">
    <property type="component" value="Chromosome"/>
</dbReference>
<feature type="domain" description="J" evidence="10">
    <location>
        <begin position="6"/>
        <end position="70"/>
    </location>
</feature>
<evidence type="ECO:0000256" key="9">
    <source>
        <dbReference type="PROSITE-ProRule" id="PRU00546"/>
    </source>
</evidence>
<dbReference type="InterPro" id="IPR036869">
    <property type="entry name" value="J_dom_sf"/>
</dbReference>
<comment type="subcellular location">
    <subcellularLocation>
        <location evidence="8">Cytoplasm</location>
    </subcellularLocation>
</comment>
<feature type="binding site" evidence="8">
    <location>
        <position position="147"/>
    </location>
    <ligand>
        <name>Zn(2+)</name>
        <dbReference type="ChEBI" id="CHEBI:29105"/>
        <label>1</label>
    </ligand>
</feature>
<dbReference type="PANTHER" id="PTHR43096:SF52">
    <property type="entry name" value="DNAJ HOMOLOG 1, MITOCHONDRIAL-RELATED"/>
    <property type="match status" value="1"/>
</dbReference>
<dbReference type="GO" id="GO:0031072">
    <property type="term" value="F:heat shock protein binding"/>
    <property type="evidence" value="ECO:0007669"/>
    <property type="project" value="InterPro"/>
</dbReference>
<keyword evidence="8 12" id="KW-0346">Stress response</keyword>
<dbReference type="GO" id="GO:0009408">
    <property type="term" value="P:response to heat"/>
    <property type="evidence" value="ECO:0007669"/>
    <property type="project" value="InterPro"/>
</dbReference>
<feature type="binding site" evidence="8">
    <location>
        <position position="167"/>
    </location>
    <ligand>
        <name>Zn(2+)</name>
        <dbReference type="ChEBI" id="CHEBI:29105"/>
        <label>2</label>
    </ligand>
</feature>
<dbReference type="KEGG" id="mgal:NCTC10186_00413"/>
<dbReference type="InterPro" id="IPR036410">
    <property type="entry name" value="HSP_DnaJ_Cys-rich_dom_sf"/>
</dbReference>
<dbReference type="InterPro" id="IPR012724">
    <property type="entry name" value="DnaJ"/>
</dbReference>
<dbReference type="OrthoDB" id="9779889at2"/>
<feature type="binding site" evidence="8">
    <location>
        <position position="164"/>
    </location>
    <ligand>
        <name>Zn(2+)</name>
        <dbReference type="ChEBI" id="CHEBI:29105"/>
        <label>2</label>
    </ligand>
</feature>
<dbReference type="AlphaFoldDB" id="A0A449AZK7"/>
<dbReference type="PRINTS" id="PR00625">
    <property type="entry name" value="JDOMAIN"/>
</dbReference>
<dbReference type="PROSITE" id="PS51188">
    <property type="entry name" value="ZF_CR"/>
    <property type="match status" value="1"/>
</dbReference>
<evidence type="ECO:0000259" key="11">
    <source>
        <dbReference type="PROSITE" id="PS51188"/>
    </source>
</evidence>
<dbReference type="SUPFAM" id="SSF57938">
    <property type="entry name" value="DnaJ/Hsp40 cysteine-rich domain"/>
    <property type="match status" value="1"/>
</dbReference>
<reference evidence="12 13" key="1">
    <citation type="submission" date="2019-01" db="EMBL/GenBank/DDBJ databases">
        <authorList>
            <consortium name="Pathogen Informatics"/>
        </authorList>
    </citation>
    <scope>NUCLEOTIDE SEQUENCE [LARGE SCALE GENOMIC DNA]</scope>
    <source>
        <strain evidence="12 13">NCTC10186</strain>
    </source>
</reference>
<feature type="binding site" evidence="8">
    <location>
        <position position="150"/>
    </location>
    <ligand>
        <name>Zn(2+)</name>
        <dbReference type="ChEBI" id="CHEBI:29105"/>
        <label>1</label>
    </ligand>
</feature>
<comment type="domain">
    <text evidence="8">The J domain is necessary and sufficient to stimulate DnaK ATPase activity. Zinc center 1 plays an important role in the autonomous, DnaK-independent chaperone activity of DnaJ. Zinc center 2 is essential for interaction with DnaK and for DnaJ activity.</text>
</comment>
<feature type="zinc finger region" description="CR-type" evidence="9">
    <location>
        <begin position="134"/>
        <end position="216"/>
    </location>
</feature>
<dbReference type="PANTHER" id="PTHR43096">
    <property type="entry name" value="DNAJ HOMOLOG 1, MITOCHONDRIAL-RELATED"/>
    <property type="match status" value="1"/>
</dbReference>
<dbReference type="SMART" id="SM00271">
    <property type="entry name" value="DnaJ"/>
    <property type="match status" value="1"/>
</dbReference>
<name>A0A449AZK7_9BACT</name>
<dbReference type="CDD" id="cd10747">
    <property type="entry name" value="DnaJ_C"/>
    <property type="match status" value="1"/>
</dbReference>
<dbReference type="GO" id="GO:0051082">
    <property type="term" value="F:unfolded protein binding"/>
    <property type="evidence" value="ECO:0007669"/>
    <property type="project" value="UniProtKB-UniRule"/>
</dbReference>
<keyword evidence="4 8" id="KW-0862">Zinc</keyword>
<dbReference type="SUPFAM" id="SSF49493">
    <property type="entry name" value="HSP40/DnaJ peptide-binding domain"/>
    <property type="match status" value="2"/>
</dbReference>
<dbReference type="Gene3D" id="1.10.287.110">
    <property type="entry name" value="DnaJ domain"/>
    <property type="match status" value="1"/>
</dbReference>
<dbReference type="GO" id="GO:0006260">
    <property type="term" value="P:DNA replication"/>
    <property type="evidence" value="ECO:0007669"/>
    <property type="project" value="UniProtKB-KW"/>
</dbReference>
<evidence type="ECO:0000313" key="12">
    <source>
        <dbReference type="EMBL" id="VEU72927.1"/>
    </source>
</evidence>
<keyword evidence="8" id="KW-0235">DNA replication</keyword>
<dbReference type="Pfam" id="PF01556">
    <property type="entry name" value="DnaJ_C"/>
    <property type="match status" value="1"/>
</dbReference>
<evidence type="ECO:0000256" key="1">
    <source>
        <dbReference type="ARBA" id="ARBA00022723"/>
    </source>
</evidence>
<evidence type="ECO:0000256" key="2">
    <source>
        <dbReference type="ARBA" id="ARBA00022737"/>
    </source>
</evidence>
<dbReference type="Pfam" id="PF00226">
    <property type="entry name" value="DnaJ"/>
    <property type="match status" value="1"/>
</dbReference>
<dbReference type="Gene3D" id="2.10.230.10">
    <property type="entry name" value="Heat shock protein DnaJ, cysteine-rich domain"/>
    <property type="match status" value="1"/>
</dbReference>
<comment type="caution">
    <text evidence="8">Lacks conserved residue(s) required for the propagation of feature annotation.</text>
</comment>
<gene>
    <name evidence="12" type="primary">MCYN0748</name>
    <name evidence="8" type="synonym">dnaJ</name>
    <name evidence="12" type="ORF">NCTC10186_00413</name>
</gene>
<keyword evidence="13" id="KW-1185">Reference proteome</keyword>
<dbReference type="GO" id="GO:0008270">
    <property type="term" value="F:zinc ion binding"/>
    <property type="evidence" value="ECO:0007669"/>
    <property type="project" value="UniProtKB-UniRule"/>
</dbReference>
<proteinExistence type="inferred from homology"/>
<protein>
    <recommendedName>
        <fullName evidence="7 8">Chaperone protein DnaJ</fullName>
    </recommendedName>
</protein>
<dbReference type="FunFam" id="2.10.230.10:FF:000002">
    <property type="entry name" value="Molecular chaperone DnaJ"/>
    <property type="match status" value="1"/>
</dbReference>
<evidence type="ECO:0000256" key="3">
    <source>
        <dbReference type="ARBA" id="ARBA00022771"/>
    </source>
</evidence>
<evidence type="ECO:0000256" key="6">
    <source>
        <dbReference type="ARBA" id="ARBA00061004"/>
    </source>
</evidence>
<dbReference type="Gene3D" id="2.60.260.20">
    <property type="entry name" value="Urease metallochaperone UreE, N-terminal domain"/>
    <property type="match status" value="2"/>
</dbReference>
<dbReference type="CDD" id="cd10719">
    <property type="entry name" value="DnaJ_zf"/>
    <property type="match status" value="1"/>
</dbReference>
<evidence type="ECO:0000256" key="7">
    <source>
        <dbReference type="ARBA" id="ARBA00067609"/>
    </source>
</evidence>
<evidence type="ECO:0000256" key="4">
    <source>
        <dbReference type="ARBA" id="ARBA00022833"/>
    </source>
</evidence>
<comment type="function">
    <text evidence="8">Participates actively in the response to hyperosmotic and heat shock by preventing the aggregation of stress-denatured proteins and by disaggregating proteins, also in an autonomous, DnaK-independent fashion. Unfolded proteins bind initially to DnaJ; upon interaction with the DnaJ-bound protein, DnaK hydrolyzes its bound ATP, resulting in the formation of a stable complex. GrpE releases ADP from DnaK; ATP binding to DnaK triggers the release of the substrate protein, thus completing the reaction cycle. Several rounds of ATP-dependent interactions between DnaJ, DnaK and GrpE are required for fully efficient folding. Also involved, together with DnaK and GrpE, in the DNA replication of plasmids through activation of initiation proteins.</text>
</comment>
<dbReference type="GO" id="GO:0042026">
    <property type="term" value="P:protein refolding"/>
    <property type="evidence" value="ECO:0007669"/>
    <property type="project" value="TreeGrafter"/>
</dbReference>
<dbReference type="PROSITE" id="PS50076">
    <property type="entry name" value="DNAJ_2"/>
    <property type="match status" value="1"/>
</dbReference>
<feature type="domain" description="CR-type" evidence="11">
    <location>
        <begin position="134"/>
        <end position="216"/>
    </location>
</feature>
<evidence type="ECO:0000259" key="10">
    <source>
        <dbReference type="PROSITE" id="PS50076"/>
    </source>
</evidence>
<dbReference type="GO" id="GO:0005737">
    <property type="term" value="C:cytoplasm"/>
    <property type="evidence" value="ECO:0007669"/>
    <property type="project" value="UniProtKB-SubCell"/>
</dbReference>
<dbReference type="CDD" id="cd06257">
    <property type="entry name" value="DnaJ"/>
    <property type="match status" value="1"/>
</dbReference>
<dbReference type="HAMAP" id="MF_01152">
    <property type="entry name" value="DnaJ"/>
    <property type="match status" value="1"/>
</dbReference>
<comment type="subunit">
    <text evidence="8">Homodimer.</text>
</comment>
<organism evidence="12 13">
    <name type="scientific">Mycoplasmopsis gallopavonis</name>
    <dbReference type="NCBI Taxonomy" id="76629"/>
    <lineage>
        <taxon>Bacteria</taxon>
        <taxon>Bacillati</taxon>
        <taxon>Mycoplasmatota</taxon>
        <taxon>Mycoplasmoidales</taxon>
        <taxon>Metamycoplasmataceae</taxon>
        <taxon>Mycoplasmopsis</taxon>
    </lineage>
</organism>
<dbReference type="SUPFAM" id="SSF46565">
    <property type="entry name" value="Chaperone J-domain"/>
    <property type="match status" value="1"/>
</dbReference>
<evidence type="ECO:0000256" key="8">
    <source>
        <dbReference type="HAMAP-Rule" id="MF_01152"/>
    </source>
</evidence>
<feature type="binding site" evidence="8">
    <location>
        <position position="190"/>
    </location>
    <ligand>
        <name>Zn(2+)</name>
        <dbReference type="ChEBI" id="CHEBI:29105"/>
        <label>2</label>
    </ligand>
</feature>
<feature type="binding site" evidence="8">
    <location>
        <position position="207"/>
    </location>
    <ligand>
        <name>Zn(2+)</name>
        <dbReference type="ChEBI" id="CHEBI:29105"/>
        <label>1</label>
    </ligand>
</feature>
<dbReference type="InterPro" id="IPR001305">
    <property type="entry name" value="HSP_DnaJ_Cys-rich_dom"/>
</dbReference>
<keyword evidence="1 8" id="KW-0479">Metal-binding</keyword>
<dbReference type="InterPro" id="IPR001623">
    <property type="entry name" value="DnaJ_domain"/>
</dbReference>
<accession>A0A449AZK7</accession>
<comment type="similarity">
    <text evidence="6 8">Belongs to the DnaJ family.</text>
</comment>
<feature type="binding site" evidence="8">
    <location>
        <position position="204"/>
    </location>
    <ligand>
        <name>Zn(2+)</name>
        <dbReference type="ChEBI" id="CHEBI:29105"/>
        <label>1</label>
    </ligand>
</feature>
<dbReference type="EMBL" id="LR215031">
    <property type="protein sequence ID" value="VEU72927.1"/>
    <property type="molecule type" value="Genomic_DNA"/>
</dbReference>
<keyword evidence="3 8" id="KW-0863">Zinc-finger</keyword>
<keyword evidence="2 8" id="KW-0677">Repeat</keyword>
<comment type="cofactor">
    <cofactor evidence="8">
        <name>Zn(2+)</name>
        <dbReference type="ChEBI" id="CHEBI:29105"/>
    </cofactor>
    <text evidence="8">Binds 2 Zn(2+) ions per monomer.</text>
</comment>